<name>A0A6U9Z8K8_9STRA</name>
<dbReference type="EMBL" id="HBIX01016167">
    <property type="protein sequence ID" value="CAE0718960.1"/>
    <property type="molecule type" value="Transcribed_RNA"/>
</dbReference>
<dbReference type="AlphaFoldDB" id="A0A6U9Z8K8"/>
<organism evidence="2">
    <name type="scientific">Pseudo-nitzschia australis</name>
    <dbReference type="NCBI Taxonomy" id="44445"/>
    <lineage>
        <taxon>Eukaryota</taxon>
        <taxon>Sar</taxon>
        <taxon>Stramenopiles</taxon>
        <taxon>Ochrophyta</taxon>
        <taxon>Bacillariophyta</taxon>
        <taxon>Bacillariophyceae</taxon>
        <taxon>Bacillariophycidae</taxon>
        <taxon>Bacillariales</taxon>
        <taxon>Bacillariaceae</taxon>
        <taxon>Pseudo-nitzschia</taxon>
    </lineage>
</organism>
<reference evidence="2" key="1">
    <citation type="submission" date="2021-01" db="EMBL/GenBank/DDBJ databases">
        <authorList>
            <person name="Corre E."/>
            <person name="Pelletier E."/>
            <person name="Niang G."/>
            <person name="Scheremetjew M."/>
            <person name="Finn R."/>
            <person name="Kale V."/>
            <person name="Holt S."/>
            <person name="Cochrane G."/>
            <person name="Meng A."/>
            <person name="Brown T."/>
            <person name="Cohen L."/>
        </authorList>
    </citation>
    <scope>NUCLEOTIDE SEQUENCE</scope>
    <source>
        <strain evidence="2">10249 10 AB</strain>
    </source>
</reference>
<accession>A0A6U9Z8K8</accession>
<evidence type="ECO:0000313" key="1">
    <source>
        <dbReference type="EMBL" id="CAE0718959.1"/>
    </source>
</evidence>
<protein>
    <submittedName>
        <fullName evidence="2">Uncharacterized protein</fullName>
    </submittedName>
</protein>
<evidence type="ECO:0000313" key="2">
    <source>
        <dbReference type="EMBL" id="CAE0718960.1"/>
    </source>
</evidence>
<dbReference type="EMBL" id="HBIX01016166">
    <property type="protein sequence ID" value="CAE0718959.1"/>
    <property type="molecule type" value="Transcribed_RNA"/>
</dbReference>
<gene>
    <name evidence="1" type="ORF">PAUS00366_LOCUS11713</name>
    <name evidence="2" type="ORF">PAUS00366_LOCUS11714</name>
</gene>
<proteinExistence type="predicted"/>
<sequence>MGTREEKYRCELLEELEKTNRIVDWDDGFTPSGCDGRKGTMVMEQPRSTPGLVAVVDNVVPDELAKAVYRSAVEAKVWGEYINLEDIDNLVGLKEICPTNRRYLAAAVVHAFFRERCAHLVAGDWKNNVHGVSVWVIASDVGNSVQYHVDYAEMFRFQTNVIYPPMYGGTLHLTPTKDLKGGEFYANLGGLDHYKDSQYKCPLDKFDLDGGDWIKVPYRYNRATLCDGNLPHFSAPVQSIPDGMKRVIVGFNICNHEIGPIVEEYPEHSAKFNKYVKLSQTAGKFQGGLTVEAVKNNPRLAAFVKLLARKMKEKHQSDEDGTMQDRDA</sequence>
<dbReference type="SUPFAM" id="SSF51197">
    <property type="entry name" value="Clavaminate synthase-like"/>
    <property type="match status" value="1"/>
</dbReference>